<feature type="compositionally biased region" description="Basic and acidic residues" evidence="1">
    <location>
        <begin position="200"/>
        <end position="209"/>
    </location>
</feature>
<feature type="region of interest" description="Disordered" evidence="1">
    <location>
        <begin position="192"/>
        <end position="229"/>
    </location>
</feature>
<dbReference type="PANTHER" id="PTHR43081:SF19">
    <property type="entry name" value="PH-SENSITIVE ADENYLATE CYCLASE RV1264"/>
    <property type="match status" value="1"/>
</dbReference>
<gene>
    <name evidence="4" type="ORF">K1W69_22590</name>
</gene>
<feature type="transmembrane region" description="Helical" evidence="2">
    <location>
        <begin position="290"/>
        <end position="308"/>
    </location>
</feature>
<feature type="compositionally biased region" description="Basic and acidic residues" evidence="1">
    <location>
        <begin position="217"/>
        <end position="229"/>
    </location>
</feature>
<dbReference type="RefSeq" id="WP_220230726.1">
    <property type="nucleotide sequence ID" value="NZ_JAICBX010000005.1"/>
</dbReference>
<dbReference type="PROSITE" id="PS50125">
    <property type="entry name" value="GUANYLATE_CYCLASE_2"/>
    <property type="match status" value="1"/>
</dbReference>
<dbReference type="SMART" id="SM00044">
    <property type="entry name" value="CYCc"/>
    <property type="match status" value="1"/>
</dbReference>
<evidence type="ECO:0000256" key="2">
    <source>
        <dbReference type="SAM" id="Phobius"/>
    </source>
</evidence>
<evidence type="ECO:0000313" key="4">
    <source>
        <dbReference type="EMBL" id="MBW8640001.1"/>
    </source>
</evidence>
<dbReference type="SUPFAM" id="SSF55073">
    <property type="entry name" value="Nucleotide cyclase"/>
    <property type="match status" value="1"/>
</dbReference>
<dbReference type="CDD" id="cd07302">
    <property type="entry name" value="CHD"/>
    <property type="match status" value="1"/>
</dbReference>
<evidence type="ECO:0000259" key="3">
    <source>
        <dbReference type="PROSITE" id="PS50125"/>
    </source>
</evidence>
<feature type="transmembrane region" description="Helical" evidence="2">
    <location>
        <begin position="262"/>
        <end position="283"/>
    </location>
</feature>
<keyword evidence="2" id="KW-1133">Transmembrane helix</keyword>
<evidence type="ECO:0000313" key="5">
    <source>
        <dbReference type="Proteomes" id="UP001196509"/>
    </source>
</evidence>
<reference evidence="4" key="1">
    <citation type="submission" date="2021-08" db="EMBL/GenBank/DDBJ databases">
        <title>Hoeflea bacterium WL0058 sp. nov., isolated from the sediment.</title>
        <authorList>
            <person name="Wang L."/>
            <person name="Zhang D."/>
        </authorList>
    </citation>
    <scope>NUCLEOTIDE SEQUENCE</scope>
    <source>
        <strain evidence="4">WL0058</strain>
    </source>
</reference>
<dbReference type="InterPro" id="IPR050697">
    <property type="entry name" value="Adenylyl/Guanylyl_Cyclase_3/4"/>
</dbReference>
<dbReference type="InterPro" id="IPR029787">
    <property type="entry name" value="Nucleotide_cyclase"/>
</dbReference>
<proteinExistence type="predicted"/>
<keyword evidence="5" id="KW-1185">Reference proteome</keyword>
<protein>
    <submittedName>
        <fullName evidence="4">Adenylate/guanylate cyclase domain-containing protein</fullName>
    </submittedName>
</protein>
<keyword evidence="2" id="KW-0472">Membrane</keyword>
<organism evidence="4 5">
    <name type="scientific">Flavimaribacter sediminis</name>
    <dbReference type="NCBI Taxonomy" id="2865987"/>
    <lineage>
        <taxon>Bacteria</taxon>
        <taxon>Pseudomonadati</taxon>
        <taxon>Pseudomonadota</taxon>
        <taxon>Alphaproteobacteria</taxon>
        <taxon>Hyphomicrobiales</taxon>
        <taxon>Rhizobiaceae</taxon>
        <taxon>Flavimaribacter</taxon>
    </lineage>
</organism>
<evidence type="ECO:0000256" key="1">
    <source>
        <dbReference type="SAM" id="MobiDB-lite"/>
    </source>
</evidence>
<dbReference type="PANTHER" id="PTHR43081">
    <property type="entry name" value="ADENYLATE CYCLASE, TERMINAL-DIFFERENTIATION SPECIFIC-RELATED"/>
    <property type="match status" value="1"/>
</dbReference>
<dbReference type="GO" id="GO:0035556">
    <property type="term" value="P:intracellular signal transduction"/>
    <property type="evidence" value="ECO:0007669"/>
    <property type="project" value="InterPro"/>
</dbReference>
<dbReference type="EMBL" id="JAICBX010000005">
    <property type="protein sequence ID" value="MBW8640001.1"/>
    <property type="molecule type" value="Genomic_DNA"/>
</dbReference>
<keyword evidence="2" id="KW-0812">Transmembrane</keyword>
<feature type="domain" description="Guanylate cyclase" evidence="3">
    <location>
        <begin position="19"/>
        <end position="130"/>
    </location>
</feature>
<feature type="transmembrane region" description="Helical" evidence="2">
    <location>
        <begin position="236"/>
        <end position="256"/>
    </location>
</feature>
<dbReference type="AlphaFoldDB" id="A0AAE2ZPS3"/>
<dbReference type="Gene3D" id="3.30.70.1230">
    <property type="entry name" value="Nucleotide cyclase"/>
    <property type="match status" value="1"/>
</dbReference>
<dbReference type="Proteomes" id="UP001196509">
    <property type="component" value="Unassembled WGS sequence"/>
</dbReference>
<sequence>MPDPASADADAKVVRKLTTIMAADAAGYSTAMDNDEVGTLASLRAARKVFSRFIERHNGRIANTAGDGMIADFPSVVEAVQCAIEVQQELNGSKGPEGGLHFRIGIHLGDVIVDGEDLLGEGVNLAARLQTMAEPGGILISQQVYDQVHTKLSVGFDYLGVKHPKNLTESVTVYGVSLNRAKPAAAVFGRHANRQAGAREASRESAERSRRSHCKTAHREDSDASRQDDDTYRTKVIRHAQTLGLVLVGLAVIDFATGSGMWVQWPAIPILAVIGIEMAPLAASRSQTVFALRMGVAIAALALINLFSWSGTLWFLWPAGAMILAALIRKVAVRT</sequence>
<name>A0AAE2ZPS3_9HYPH</name>
<accession>A0AAE2ZPS3</accession>
<dbReference type="GO" id="GO:0006171">
    <property type="term" value="P:cAMP biosynthetic process"/>
    <property type="evidence" value="ECO:0007669"/>
    <property type="project" value="TreeGrafter"/>
</dbReference>
<comment type="caution">
    <text evidence="4">The sequence shown here is derived from an EMBL/GenBank/DDBJ whole genome shotgun (WGS) entry which is preliminary data.</text>
</comment>
<dbReference type="GO" id="GO:0004016">
    <property type="term" value="F:adenylate cyclase activity"/>
    <property type="evidence" value="ECO:0007669"/>
    <property type="project" value="UniProtKB-ARBA"/>
</dbReference>
<dbReference type="InterPro" id="IPR001054">
    <property type="entry name" value="A/G_cyclase"/>
</dbReference>
<dbReference type="Pfam" id="PF00211">
    <property type="entry name" value="Guanylate_cyc"/>
    <property type="match status" value="1"/>
</dbReference>
<feature type="transmembrane region" description="Helical" evidence="2">
    <location>
        <begin position="314"/>
        <end position="332"/>
    </location>
</feature>